<dbReference type="Gene3D" id="3.90.550.10">
    <property type="entry name" value="Spore Coat Polysaccharide Biosynthesis Protein SpsA, Chain A"/>
    <property type="match status" value="1"/>
</dbReference>
<evidence type="ECO:0000256" key="20">
    <source>
        <dbReference type="ARBA" id="ARBA00032552"/>
    </source>
</evidence>
<evidence type="ECO:0000256" key="5">
    <source>
        <dbReference type="ARBA" id="ARBA00012613"/>
    </source>
</evidence>
<evidence type="ECO:0000256" key="8">
    <source>
        <dbReference type="ARBA" id="ARBA00022679"/>
    </source>
</evidence>
<keyword evidence="17" id="KW-0464">Manganese</keyword>
<dbReference type="InterPro" id="IPR007754">
    <property type="entry name" value="GlcNAc_II"/>
</dbReference>
<evidence type="ECO:0000256" key="10">
    <source>
        <dbReference type="ARBA" id="ARBA00022723"/>
    </source>
</evidence>
<evidence type="ECO:0000256" key="19">
    <source>
        <dbReference type="ARBA" id="ARBA00031203"/>
    </source>
</evidence>
<dbReference type="PANTHER" id="PTHR12871">
    <property type="entry name" value="BETA-1,2-N-ACETYLGLUCOSAMINYLTRANSFERASE II"/>
    <property type="match status" value="1"/>
</dbReference>
<sequence length="449" mass="53418">MNRWNIFFNSFRLLIFYLQKFFNTSCYYKILIINYYKKILFISIFIVIGYLIVHIYLLVSYNKLQRIKIIKNYDVYNNETDYIYLNSDLRFMALKKTLSDIENIRIKIKKLNSDMQVYNPTFVSVDQITIVIVIQVHNRIEYLAEVINSLMTVRGITRAFIVFSHDYYDEDINEMIRSIDFTSSMQIFYPYNKQMHPGTYPGEDSKYCSKDWKCVSAKGLRNATLAQVKLHWWFKINYVFNNIAVLENYRGLVMFLEDDQYFTEDLIHTAKFLEGIMAYECPECSMLSVGAERPQLYNYHPTENVMTIEEFGTTPYNMGIAFNRSTWNMIWMHGNKFCHFNDYSWTSSMRYLSRHLPDGKMYMFSIAGPRVFHIGKCGLQNPGTKCDVTQKLDFLKKFFKLIKHSLFPKGYVMRNSWHRKMDIVERGNFSDVRDQDLCAYFSRNIKSAV</sequence>
<dbReference type="EMBL" id="OU963906">
    <property type="protein sequence ID" value="CAH2981593.1"/>
    <property type="molecule type" value="Genomic_DNA"/>
</dbReference>
<evidence type="ECO:0000256" key="21">
    <source>
        <dbReference type="ARBA" id="ARBA00032915"/>
    </source>
</evidence>
<evidence type="ECO:0000256" key="2">
    <source>
        <dbReference type="ARBA" id="ARBA00004323"/>
    </source>
</evidence>
<reference evidence="24" key="1">
    <citation type="submission" date="2021-12" db="EMBL/GenBank/DDBJ databases">
        <authorList>
            <person name="King R."/>
        </authorList>
    </citation>
    <scope>NUCLEOTIDE SEQUENCE</scope>
</reference>
<organism evidence="24 25">
    <name type="scientific">Chilo suppressalis</name>
    <name type="common">Asiatic rice borer moth</name>
    <dbReference type="NCBI Taxonomy" id="168631"/>
    <lineage>
        <taxon>Eukaryota</taxon>
        <taxon>Metazoa</taxon>
        <taxon>Ecdysozoa</taxon>
        <taxon>Arthropoda</taxon>
        <taxon>Hexapoda</taxon>
        <taxon>Insecta</taxon>
        <taxon>Pterygota</taxon>
        <taxon>Neoptera</taxon>
        <taxon>Endopterygota</taxon>
        <taxon>Lepidoptera</taxon>
        <taxon>Glossata</taxon>
        <taxon>Ditrysia</taxon>
        <taxon>Pyraloidea</taxon>
        <taxon>Crambidae</taxon>
        <taxon>Crambinae</taxon>
        <taxon>Chilo</taxon>
    </lineage>
</organism>
<keyword evidence="12 23" id="KW-1133">Transmembrane helix</keyword>
<gene>
    <name evidence="24" type="ORF">CHILSU_LOCUS2118</name>
</gene>
<evidence type="ECO:0000256" key="17">
    <source>
        <dbReference type="ARBA" id="ARBA00023211"/>
    </source>
</evidence>
<feature type="transmembrane region" description="Helical" evidence="23">
    <location>
        <begin position="39"/>
        <end position="59"/>
    </location>
</feature>
<comment type="cofactor">
    <cofactor evidence="1">
        <name>Mn(2+)</name>
        <dbReference type="ChEBI" id="CHEBI:29035"/>
    </cofactor>
</comment>
<evidence type="ECO:0000256" key="1">
    <source>
        <dbReference type="ARBA" id="ARBA00001936"/>
    </source>
</evidence>
<evidence type="ECO:0000256" key="23">
    <source>
        <dbReference type="SAM" id="Phobius"/>
    </source>
</evidence>
<evidence type="ECO:0000313" key="25">
    <source>
        <dbReference type="Proteomes" id="UP001153292"/>
    </source>
</evidence>
<evidence type="ECO:0000256" key="4">
    <source>
        <dbReference type="ARBA" id="ARBA00011011"/>
    </source>
</evidence>
<evidence type="ECO:0000256" key="7">
    <source>
        <dbReference type="ARBA" id="ARBA00022676"/>
    </source>
</evidence>
<evidence type="ECO:0000256" key="16">
    <source>
        <dbReference type="ARBA" id="ARBA00023180"/>
    </source>
</evidence>
<keyword evidence="7" id="KW-0328">Glycosyltransferase</keyword>
<comment type="catalytic activity">
    <reaction evidence="22">
        <text>an N(4)-{beta-D-GlcNAc-(1-&gt;2)-alpha-D-Man-(1-&gt;3)-[alpha-D-Man-(1-&gt;6)]-beta-D-Man-(1-&gt;4)-beta-D-GlcNAc-(1-&gt;4)-beta-D-GlcNAc}-L-asparaginyl-[protein] + UDP-N-acetyl-alpha-D-glucosamine = N(4)-{beta-D-GlcNAc-(1-&gt;2)-alpha-D-Man-(1-&gt;3)-[beta-D-GlcNAc-(1-&gt;2)-alpha-D-Man-(1-&gt;6)]-beta-D-Man-(1-&gt;4)-beta-D-GlcNAc-(1-&gt;4)-beta-D-GlcNAc}-L-asparaginyl-[protein] + UDP + H(+)</text>
        <dbReference type="Rhea" id="RHEA:12941"/>
        <dbReference type="Rhea" id="RHEA-COMP:13526"/>
        <dbReference type="Rhea" id="RHEA-COMP:14369"/>
        <dbReference type="ChEBI" id="CHEBI:15378"/>
        <dbReference type="ChEBI" id="CHEBI:57705"/>
        <dbReference type="ChEBI" id="CHEBI:58223"/>
        <dbReference type="ChEBI" id="CHEBI:60615"/>
        <dbReference type="ChEBI" id="CHEBI:60651"/>
        <dbReference type="EC" id="2.4.1.143"/>
    </reaction>
</comment>
<dbReference type="Proteomes" id="UP001153292">
    <property type="component" value="Chromosome 13"/>
</dbReference>
<accession>A0ABN8L1Q8</accession>
<evidence type="ECO:0000256" key="15">
    <source>
        <dbReference type="ARBA" id="ARBA00023157"/>
    </source>
</evidence>
<keyword evidence="8" id="KW-0808">Transferase</keyword>
<evidence type="ECO:0000256" key="12">
    <source>
        <dbReference type="ARBA" id="ARBA00022989"/>
    </source>
</evidence>
<evidence type="ECO:0000256" key="13">
    <source>
        <dbReference type="ARBA" id="ARBA00023034"/>
    </source>
</evidence>
<keyword evidence="15" id="KW-1015">Disulfide bond</keyword>
<evidence type="ECO:0000256" key="6">
    <source>
        <dbReference type="ARBA" id="ARBA00014817"/>
    </source>
</evidence>
<evidence type="ECO:0000256" key="3">
    <source>
        <dbReference type="ARBA" id="ARBA00004922"/>
    </source>
</evidence>
<keyword evidence="10" id="KW-0479">Metal-binding</keyword>
<evidence type="ECO:0000256" key="14">
    <source>
        <dbReference type="ARBA" id="ARBA00023136"/>
    </source>
</evidence>
<dbReference type="Pfam" id="PF05060">
    <property type="entry name" value="MGAT2"/>
    <property type="match status" value="1"/>
</dbReference>
<keyword evidence="9 23" id="KW-0812">Transmembrane</keyword>
<dbReference type="EC" id="2.4.1.143" evidence="5"/>
<keyword evidence="16" id="KW-0325">Glycoprotein</keyword>
<keyword evidence="14 23" id="KW-0472">Membrane</keyword>
<name>A0ABN8L1Q8_CHISP</name>
<evidence type="ECO:0000256" key="18">
    <source>
        <dbReference type="ARBA" id="ARBA00029663"/>
    </source>
</evidence>
<keyword evidence="13" id="KW-0333">Golgi apparatus</keyword>
<proteinExistence type="inferred from homology"/>
<protein>
    <recommendedName>
        <fullName evidence="6">Alpha-1,6-mannosyl-glycoprotein 2-beta-N-acetylglucosaminyltransferase</fullName>
        <ecNumber evidence="5">2.4.1.143</ecNumber>
    </recommendedName>
    <alternativeName>
        <fullName evidence="21">Beta-1,2-N-acetylglucosaminyltransferase II</fullName>
    </alternativeName>
    <alternativeName>
        <fullName evidence="20">GlcNAc-T II</fullName>
    </alternativeName>
    <alternativeName>
        <fullName evidence="19">Mannoside acetylglucosaminyltransferase 2</fullName>
    </alternativeName>
    <alternativeName>
        <fullName evidence="18">N-glycosyl-oligosaccharide-glycoprotein N-acetylglucosaminyltransferase II</fullName>
    </alternativeName>
</protein>
<dbReference type="PANTHER" id="PTHR12871:SF0">
    <property type="entry name" value="ALPHA-1,6-MANNOSYL-GLYCOPROTEIN 2-BETA-N-ACETYLGLUCOSAMINYLTRANSFERASE"/>
    <property type="match status" value="1"/>
</dbReference>
<keyword evidence="25" id="KW-1185">Reference proteome</keyword>
<evidence type="ECO:0000313" key="24">
    <source>
        <dbReference type="EMBL" id="CAH2981593.1"/>
    </source>
</evidence>
<comment type="similarity">
    <text evidence="4">Belongs to the glycosyltransferase 16 (GT16) protein family.</text>
</comment>
<comment type="pathway">
    <text evidence="3">Protein modification; protein glycosylation.</text>
</comment>
<evidence type="ECO:0000256" key="9">
    <source>
        <dbReference type="ARBA" id="ARBA00022692"/>
    </source>
</evidence>
<feature type="transmembrane region" description="Helical" evidence="23">
    <location>
        <begin position="6"/>
        <end position="27"/>
    </location>
</feature>
<dbReference type="SUPFAM" id="SSF53448">
    <property type="entry name" value="Nucleotide-diphospho-sugar transferases"/>
    <property type="match status" value="1"/>
</dbReference>
<evidence type="ECO:0000256" key="11">
    <source>
        <dbReference type="ARBA" id="ARBA00022968"/>
    </source>
</evidence>
<evidence type="ECO:0000256" key="22">
    <source>
        <dbReference type="ARBA" id="ARBA00093257"/>
    </source>
</evidence>
<keyword evidence="11" id="KW-0735">Signal-anchor</keyword>
<comment type="subcellular location">
    <subcellularLocation>
        <location evidence="2">Golgi apparatus membrane</location>
        <topology evidence="2">Single-pass type II membrane protein</topology>
    </subcellularLocation>
</comment>
<dbReference type="InterPro" id="IPR029044">
    <property type="entry name" value="Nucleotide-diphossugar_trans"/>
</dbReference>